<name>A0A844H217_9CHRO</name>
<protein>
    <recommendedName>
        <fullName evidence="3">Transposase</fullName>
    </recommendedName>
</protein>
<evidence type="ECO:0008006" key="3">
    <source>
        <dbReference type="Google" id="ProtNLM"/>
    </source>
</evidence>
<dbReference type="InterPro" id="IPR039365">
    <property type="entry name" value="IS701-like"/>
</dbReference>
<dbReference type="Proteomes" id="UP000437131">
    <property type="component" value="Unassembled WGS sequence"/>
</dbReference>
<evidence type="ECO:0000313" key="2">
    <source>
        <dbReference type="Proteomes" id="UP000437131"/>
    </source>
</evidence>
<dbReference type="PANTHER" id="PTHR33627">
    <property type="entry name" value="TRANSPOSASE"/>
    <property type="match status" value="1"/>
</dbReference>
<organism evidence="1 2">
    <name type="scientific">Cyanobacterium aponinum 0216</name>
    <dbReference type="NCBI Taxonomy" id="2676140"/>
    <lineage>
        <taxon>Bacteria</taxon>
        <taxon>Bacillati</taxon>
        <taxon>Cyanobacteriota</taxon>
        <taxon>Cyanophyceae</taxon>
        <taxon>Oscillatoriophycideae</taxon>
        <taxon>Chroococcales</taxon>
        <taxon>Geminocystaceae</taxon>
        <taxon>Cyanobacterium</taxon>
    </lineage>
</organism>
<dbReference type="PANTHER" id="PTHR33627:SF1">
    <property type="entry name" value="TRANSPOSASE"/>
    <property type="match status" value="1"/>
</dbReference>
<sequence>MILIVDETGDRKKGNKTDYTARQYLENIGKVDQGIVLVNVYPSFVKLRKHLQFIDSGTMIYQLIDRFFNTIKSIKTLN</sequence>
<proteinExistence type="predicted"/>
<reference evidence="1 2" key="1">
    <citation type="submission" date="2019-11" db="EMBL/GenBank/DDBJ databases">
        <title>Isolation of a new High Light Tolerant Cyanobacteria.</title>
        <authorList>
            <person name="Dobson Z."/>
            <person name="Vaughn N."/>
            <person name="Vaughn M."/>
            <person name="Fromme P."/>
            <person name="Mazor Y."/>
        </authorList>
    </citation>
    <scope>NUCLEOTIDE SEQUENCE [LARGE SCALE GENOMIC DNA]</scope>
    <source>
        <strain evidence="1 2">0216</strain>
    </source>
</reference>
<evidence type="ECO:0000313" key="1">
    <source>
        <dbReference type="EMBL" id="MTF40395.1"/>
    </source>
</evidence>
<dbReference type="AlphaFoldDB" id="A0A844H217"/>
<dbReference type="EMBL" id="WMIA01000027">
    <property type="protein sequence ID" value="MTF40395.1"/>
    <property type="molecule type" value="Genomic_DNA"/>
</dbReference>
<comment type="caution">
    <text evidence="1">The sequence shown here is derived from an EMBL/GenBank/DDBJ whole genome shotgun (WGS) entry which is preliminary data.</text>
</comment>
<accession>A0A844H217</accession>
<gene>
    <name evidence="1" type="ORF">GGC33_15875</name>
</gene>